<protein>
    <recommendedName>
        <fullName evidence="6 11">Glycogen synthase</fullName>
        <ecNumber evidence="5 11">2.4.1.21</ecNumber>
    </recommendedName>
    <alternativeName>
        <fullName evidence="10 11">Starch [bacterial glycogen] synthase</fullName>
    </alternativeName>
</protein>
<comment type="function">
    <text evidence="2 11">Synthesizes alpha-1,4-glucan chains using ADP-glucose.</text>
</comment>
<evidence type="ECO:0000256" key="8">
    <source>
        <dbReference type="ARBA" id="ARBA00022679"/>
    </source>
</evidence>
<dbReference type="InterPro" id="IPR013534">
    <property type="entry name" value="Starch_synth_cat_dom"/>
</dbReference>
<feature type="domain" description="Starch synthase catalytic" evidence="13">
    <location>
        <begin position="3"/>
        <end position="240"/>
    </location>
</feature>
<evidence type="ECO:0000256" key="5">
    <source>
        <dbReference type="ARBA" id="ARBA00012588"/>
    </source>
</evidence>
<dbReference type="OrthoDB" id="9808590at2"/>
<reference evidence="14 15" key="1">
    <citation type="journal article" date="2013" name="Genome Announc.">
        <title>Draft Genome Sequence of the Moderately Halophilic Bacterium Marinobacter lipolyticus Strain SM19.</title>
        <authorList>
            <person name="Papke R.T."/>
            <person name="de la Haba R.R."/>
            <person name="Infante-Dominguez C."/>
            <person name="Perez D."/>
            <person name="Sanchez-Porro C."/>
            <person name="Lapierre P."/>
            <person name="Ventosa A."/>
        </authorList>
    </citation>
    <scope>NUCLEOTIDE SEQUENCE [LARGE SCALE GENOMIC DNA]</scope>
    <source>
        <strain evidence="14 15">SM19</strain>
    </source>
</reference>
<evidence type="ECO:0000313" key="15">
    <source>
        <dbReference type="Proteomes" id="UP000016540"/>
    </source>
</evidence>
<evidence type="ECO:0000256" key="7">
    <source>
        <dbReference type="ARBA" id="ARBA00022676"/>
    </source>
</evidence>
<dbReference type="PANTHER" id="PTHR45825">
    <property type="entry name" value="GRANULE-BOUND STARCH SYNTHASE 1, CHLOROPLASTIC/AMYLOPLASTIC"/>
    <property type="match status" value="1"/>
</dbReference>
<dbReference type="InterPro" id="IPR001296">
    <property type="entry name" value="Glyco_trans_1"/>
</dbReference>
<dbReference type="HOGENOM" id="CLU_009583_18_4_6"/>
<dbReference type="STRING" id="1318628.MARLIPOL_07374"/>
<organism evidence="14 15">
    <name type="scientific">Marinobacter lipolyticus SM19</name>
    <dbReference type="NCBI Taxonomy" id="1318628"/>
    <lineage>
        <taxon>Bacteria</taxon>
        <taxon>Pseudomonadati</taxon>
        <taxon>Pseudomonadota</taxon>
        <taxon>Gammaproteobacteria</taxon>
        <taxon>Pseudomonadales</taxon>
        <taxon>Marinobacteraceae</taxon>
        <taxon>Marinobacter</taxon>
    </lineage>
</organism>
<dbReference type="EMBL" id="ASAD01000010">
    <property type="protein sequence ID" value="EON92554.1"/>
    <property type="molecule type" value="Genomic_DNA"/>
</dbReference>
<evidence type="ECO:0000256" key="1">
    <source>
        <dbReference type="ARBA" id="ARBA00001478"/>
    </source>
</evidence>
<evidence type="ECO:0000313" key="14">
    <source>
        <dbReference type="EMBL" id="EON92554.1"/>
    </source>
</evidence>
<keyword evidence="9 11" id="KW-0320">Glycogen biosynthesis</keyword>
<dbReference type="InterPro" id="IPR011835">
    <property type="entry name" value="GS/SS"/>
</dbReference>
<accession>R8B1V8</accession>
<dbReference type="GO" id="GO:0009011">
    <property type="term" value="F:alpha-1,4-glucan glucosyltransferase (ADP-glucose donor) activity"/>
    <property type="evidence" value="ECO:0007669"/>
    <property type="project" value="UniProtKB-UniRule"/>
</dbReference>
<dbReference type="NCBIfam" id="TIGR02095">
    <property type="entry name" value="glgA"/>
    <property type="match status" value="1"/>
</dbReference>
<comment type="catalytic activity">
    <reaction evidence="1 11">
        <text>[(1-&gt;4)-alpha-D-glucosyl](n) + ADP-alpha-D-glucose = [(1-&gt;4)-alpha-D-glucosyl](n+1) + ADP + H(+)</text>
        <dbReference type="Rhea" id="RHEA:18189"/>
        <dbReference type="Rhea" id="RHEA-COMP:9584"/>
        <dbReference type="Rhea" id="RHEA-COMP:9587"/>
        <dbReference type="ChEBI" id="CHEBI:15378"/>
        <dbReference type="ChEBI" id="CHEBI:15444"/>
        <dbReference type="ChEBI" id="CHEBI:57498"/>
        <dbReference type="ChEBI" id="CHEBI:456216"/>
        <dbReference type="EC" id="2.4.1.21"/>
    </reaction>
</comment>
<evidence type="ECO:0000256" key="6">
    <source>
        <dbReference type="ARBA" id="ARBA00019935"/>
    </source>
</evidence>
<feature type="binding site" evidence="11">
    <location>
        <position position="16"/>
    </location>
    <ligand>
        <name>ADP-alpha-D-glucose</name>
        <dbReference type="ChEBI" id="CHEBI:57498"/>
    </ligand>
</feature>
<dbReference type="NCBIfam" id="NF001899">
    <property type="entry name" value="PRK00654.1-2"/>
    <property type="match status" value="1"/>
</dbReference>
<dbReference type="RefSeq" id="WP_012137480.1">
    <property type="nucleotide sequence ID" value="NZ_KE007317.1"/>
</dbReference>
<comment type="pathway">
    <text evidence="3 11">Glycan biosynthesis; glycogen biosynthesis.</text>
</comment>
<keyword evidence="15" id="KW-1185">Reference proteome</keyword>
<dbReference type="Gene3D" id="3.40.50.2000">
    <property type="entry name" value="Glycogen Phosphorylase B"/>
    <property type="match status" value="2"/>
</dbReference>
<dbReference type="PANTHER" id="PTHR45825:SF11">
    <property type="entry name" value="ALPHA AMYLASE DOMAIN-CONTAINING PROTEIN"/>
    <property type="match status" value="1"/>
</dbReference>
<evidence type="ECO:0000259" key="13">
    <source>
        <dbReference type="Pfam" id="PF08323"/>
    </source>
</evidence>
<keyword evidence="7 11" id="KW-0328">Glycosyltransferase</keyword>
<dbReference type="eggNOG" id="COG0297">
    <property type="taxonomic scope" value="Bacteria"/>
</dbReference>
<name>R8B1V8_9GAMM</name>
<evidence type="ECO:0000256" key="4">
    <source>
        <dbReference type="ARBA" id="ARBA00010281"/>
    </source>
</evidence>
<keyword evidence="8 11" id="KW-0808">Transferase</keyword>
<dbReference type="CDD" id="cd03791">
    <property type="entry name" value="GT5_Glycogen_synthase_DULL1-like"/>
    <property type="match status" value="1"/>
</dbReference>
<evidence type="ECO:0000259" key="12">
    <source>
        <dbReference type="Pfam" id="PF00534"/>
    </source>
</evidence>
<dbReference type="SUPFAM" id="SSF53756">
    <property type="entry name" value="UDP-Glycosyltransferase/glycogen phosphorylase"/>
    <property type="match status" value="1"/>
</dbReference>
<dbReference type="UniPathway" id="UPA00164"/>
<comment type="similarity">
    <text evidence="4 11">Belongs to the glycosyltransferase 1 family. Bacterial/plant glycogen synthase subfamily.</text>
</comment>
<evidence type="ECO:0000256" key="10">
    <source>
        <dbReference type="ARBA" id="ARBA00031722"/>
    </source>
</evidence>
<evidence type="ECO:0000256" key="11">
    <source>
        <dbReference type="HAMAP-Rule" id="MF_00484"/>
    </source>
</evidence>
<dbReference type="PATRIC" id="fig|1318628.3.peg.1477"/>
<dbReference type="GO" id="GO:0004373">
    <property type="term" value="F:alpha-1,4-glucan glucosyltransferase (UDP-glucose donor) activity"/>
    <property type="evidence" value="ECO:0007669"/>
    <property type="project" value="InterPro"/>
</dbReference>
<dbReference type="HAMAP" id="MF_00484">
    <property type="entry name" value="Glycogen_synth"/>
    <property type="match status" value="1"/>
</dbReference>
<dbReference type="Pfam" id="PF08323">
    <property type="entry name" value="Glyco_transf_5"/>
    <property type="match status" value="1"/>
</dbReference>
<dbReference type="GO" id="GO:0005978">
    <property type="term" value="P:glycogen biosynthetic process"/>
    <property type="evidence" value="ECO:0007669"/>
    <property type="project" value="UniProtKB-UniRule"/>
</dbReference>
<sequence length="488" mass="54956">MIRVLFVTSEVYPVIKTGGLADVSASLPEALHQQDQDVHILLPGYPAAMAAARKNGSLRKAQLRIGVYPVTLWQTQLPGSSVTLWLVDCPPLFDRPGNPYQNEEGSDWWDNAHRYHLFARVATMMALGQADLNWIPDVVHCNDWQTGLVPVLMNSSYKRPATVFTIHNLAYQGLFSHETFRSLGLPDSLWRFDQLEFHGQLSFIKGGLVFSDHLTTVSPGYAKEICNPQLGYGLDGLLRHREHALTGILNGIDTRQWDPESDPYLDHHYDVDHLLDKQQCRKDLQQQVELEANTEAPLLGFVGRFVEQKGIDLLLDVLPALLDKGCQCVILGSGLREYEQAAVQLAEQYPGRLSVTLGYNEALAHRITAGVDLFVMPSRFEPCGLNQMYSLRYGTLPVVHRVGGLRDTVFEPQHVPFDQANGFTFDSPERPALLAALTRALEGFNRPNTRQRLQRNGMAGDYSWQPRAREYIDIYRQILAARQSIIDD</sequence>
<feature type="domain" description="Glycosyl transferase family 1" evidence="12">
    <location>
        <begin position="288"/>
        <end position="457"/>
    </location>
</feature>
<dbReference type="Pfam" id="PF00534">
    <property type="entry name" value="Glycos_transf_1"/>
    <property type="match status" value="1"/>
</dbReference>
<dbReference type="Proteomes" id="UP000016540">
    <property type="component" value="Unassembled WGS sequence"/>
</dbReference>
<comment type="caution">
    <text evidence="14">The sequence shown here is derived from an EMBL/GenBank/DDBJ whole genome shotgun (WGS) entry which is preliminary data.</text>
</comment>
<dbReference type="EC" id="2.4.1.21" evidence="5 11"/>
<proteinExistence type="inferred from homology"/>
<dbReference type="AlphaFoldDB" id="R8B1V8"/>
<evidence type="ECO:0000256" key="9">
    <source>
        <dbReference type="ARBA" id="ARBA00023056"/>
    </source>
</evidence>
<evidence type="ECO:0000256" key="2">
    <source>
        <dbReference type="ARBA" id="ARBA00002764"/>
    </source>
</evidence>
<evidence type="ECO:0000256" key="3">
    <source>
        <dbReference type="ARBA" id="ARBA00004964"/>
    </source>
</evidence>
<gene>
    <name evidence="11" type="primary">glgA</name>
    <name evidence="14" type="ORF">MARLIPOL_07374</name>
</gene>